<dbReference type="EMBL" id="CAADRP010002228">
    <property type="protein sequence ID" value="VFU63787.1"/>
    <property type="molecule type" value="Genomic_DNA"/>
</dbReference>
<protein>
    <submittedName>
        <fullName evidence="1">Uncharacterized protein</fullName>
    </submittedName>
</protein>
<sequence length="83" mass="9278">MTSRRSEDRKKPATGCCIFLEKASVKTTRIEAQDVRRTRRSVFRLPPCLGGACGLIRWSEMVDCRRSQAPAAFSAVAHVPKMP</sequence>
<gene>
    <name evidence="1" type="ORF">SVIM_LOCUS486540</name>
</gene>
<dbReference type="AlphaFoldDB" id="A0A6N2NGW2"/>
<accession>A0A6N2NGW2</accession>
<organism evidence="1">
    <name type="scientific">Salix viminalis</name>
    <name type="common">Common osier</name>
    <name type="synonym">Basket willow</name>
    <dbReference type="NCBI Taxonomy" id="40686"/>
    <lineage>
        <taxon>Eukaryota</taxon>
        <taxon>Viridiplantae</taxon>
        <taxon>Streptophyta</taxon>
        <taxon>Embryophyta</taxon>
        <taxon>Tracheophyta</taxon>
        <taxon>Spermatophyta</taxon>
        <taxon>Magnoliopsida</taxon>
        <taxon>eudicotyledons</taxon>
        <taxon>Gunneridae</taxon>
        <taxon>Pentapetalae</taxon>
        <taxon>rosids</taxon>
        <taxon>fabids</taxon>
        <taxon>Malpighiales</taxon>
        <taxon>Salicaceae</taxon>
        <taxon>Saliceae</taxon>
        <taxon>Salix</taxon>
    </lineage>
</organism>
<reference evidence="1" key="1">
    <citation type="submission" date="2019-03" db="EMBL/GenBank/DDBJ databases">
        <authorList>
            <person name="Mank J."/>
            <person name="Almeida P."/>
        </authorList>
    </citation>
    <scope>NUCLEOTIDE SEQUENCE</scope>
    <source>
        <strain evidence="1">78183</strain>
    </source>
</reference>
<proteinExistence type="predicted"/>
<name>A0A6N2NGW2_SALVM</name>
<evidence type="ECO:0000313" key="1">
    <source>
        <dbReference type="EMBL" id="VFU63787.1"/>
    </source>
</evidence>